<evidence type="ECO:0000256" key="2">
    <source>
        <dbReference type="ARBA" id="ARBA00008098"/>
    </source>
</evidence>
<dbReference type="GO" id="GO:0005615">
    <property type="term" value="C:extracellular space"/>
    <property type="evidence" value="ECO:0007669"/>
    <property type="project" value="TreeGrafter"/>
</dbReference>
<evidence type="ECO:0000313" key="6">
    <source>
        <dbReference type="EMBL" id="CAG9796736.1"/>
    </source>
</evidence>
<dbReference type="InterPro" id="IPR006170">
    <property type="entry name" value="PBP/GOBP"/>
</dbReference>
<evidence type="ECO:0000256" key="3">
    <source>
        <dbReference type="ARBA" id="ARBA00022525"/>
    </source>
</evidence>
<organism evidence="6 7">
    <name type="scientific">Diatraea saccharalis</name>
    <name type="common">sugarcane borer</name>
    <dbReference type="NCBI Taxonomy" id="40085"/>
    <lineage>
        <taxon>Eukaryota</taxon>
        <taxon>Metazoa</taxon>
        <taxon>Ecdysozoa</taxon>
        <taxon>Arthropoda</taxon>
        <taxon>Hexapoda</taxon>
        <taxon>Insecta</taxon>
        <taxon>Pterygota</taxon>
        <taxon>Neoptera</taxon>
        <taxon>Endopterygota</taxon>
        <taxon>Lepidoptera</taxon>
        <taxon>Glossata</taxon>
        <taxon>Ditrysia</taxon>
        <taxon>Pyraloidea</taxon>
        <taxon>Crambidae</taxon>
        <taxon>Crambinae</taxon>
        <taxon>Diatraea</taxon>
    </lineage>
</organism>
<dbReference type="PANTHER" id="PTHR11857">
    <property type="entry name" value="ODORANT BINDING PROTEIN-RELATED"/>
    <property type="match status" value="1"/>
</dbReference>
<dbReference type="FunFam" id="1.10.238.20:FF:000001">
    <property type="entry name" value="General odorant-binding protein lush"/>
    <property type="match status" value="1"/>
</dbReference>
<dbReference type="Proteomes" id="UP001153714">
    <property type="component" value="Chromosome 9"/>
</dbReference>
<dbReference type="GO" id="GO:0007608">
    <property type="term" value="P:sensory perception of smell"/>
    <property type="evidence" value="ECO:0007669"/>
    <property type="project" value="TreeGrafter"/>
</dbReference>
<reference evidence="6" key="2">
    <citation type="submission" date="2022-10" db="EMBL/GenBank/DDBJ databases">
        <authorList>
            <consortium name="ENA_rothamsted_submissions"/>
            <consortium name="culmorum"/>
            <person name="King R."/>
        </authorList>
    </citation>
    <scope>NUCLEOTIDE SEQUENCE</scope>
</reference>
<dbReference type="AlphaFoldDB" id="A0A9N9RHF2"/>
<reference evidence="6" key="1">
    <citation type="submission" date="2021-12" db="EMBL/GenBank/DDBJ databases">
        <authorList>
            <person name="King R."/>
        </authorList>
    </citation>
    <scope>NUCLEOTIDE SEQUENCE</scope>
</reference>
<dbReference type="Gene3D" id="1.10.238.20">
    <property type="entry name" value="Pheromone/general odorant binding protein domain"/>
    <property type="match status" value="1"/>
</dbReference>
<dbReference type="InterPro" id="IPR036728">
    <property type="entry name" value="PBP_GOBP_sf"/>
</dbReference>
<keyword evidence="7" id="KW-1185">Reference proteome</keyword>
<comment type="similarity">
    <text evidence="2">Belongs to the PBP/GOBP family.</text>
</comment>
<dbReference type="PANTHER" id="PTHR11857:SF43">
    <property type="entry name" value="GEO07291P1-RELATED"/>
    <property type="match status" value="1"/>
</dbReference>
<keyword evidence="3" id="KW-0964">Secreted</keyword>
<evidence type="ECO:0000256" key="4">
    <source>
        <dbReference type="ARBA" id="ARBA00022729"/>
    </source>
</evidence>
<comment type="subcellular location">
    <subcellularLocation>
        <location evidence="1">Secreted</location>
    </subcellularLocation>
</comment>
<evidence type="ECO:0000256" key="5">
    <source>
        <dbReference type="SAM" id="SignalP"/>
    </source>
</evidence>
<keyword evidence="4 5" id="KW-0732">Signal</keyword>
<feature type="chain" id="PRO_5040154725" evidence="5">
    <location>
        <begin position="16"/>
        <end position="138"/>
    </location>
</feature>
<dbReference type="EMBL" id="OU893340">
    <property type="protein sequence ID" value="CAG9796736.1"/>
    <property type="molecule type" value="Genomic_DNA"/>
</dbReference>
<feature type="signal peptide" evidence="5">
    <location>
        <begin position="1"/>
        <end position="15"/>
    </location>
</feature>
<dbReference type="CDD" id="cd23992">
    <property type="entry name" value="PBP_GOBP"/>
    <property type="match status" value="1"/>
</dbReference>
<dbReference type="SMART" id="SM00708">
    <property type="entry name" value="PhBP"/>
    <property type="match status" value="1"/>
</dbReference>
<proteinExistence type="inferred from homology"/>
<gene>
    <name evidence="6" type="ORF">DIATSA_LOCUS13898</name>
</gene>
<dbReference type="OrthoDB" id="8194670at2759"/>
<sequence length="138" mass="15260">MKPIMFLCLVVAATGMDTNHGVHLSKSQKEKADHYIMDCIKQTGVHADVLSDAKKGHFADDEALKKFTHCFFQKSGVVDHAGHLNVDAALSKLPEGIDRNEATKLLEECKKRTGKDAAETAFEIFKCYSKGTKTHILL</sequence>
<evidence type="ECO:0000313" key="7">
    <source>
        <dbReference type="Proteomes" id="UP001153714"/>
    </source>
</evidence>
<accession>A0A9N9RHF2</accession>
<dbReference type="SUPFAM" id="SSF47565">
    <property type="entry name" value="Insect pheromone/odorant-binding proteins"/>
    <property type="match status" value="1"/>
</dbReference>
<name>A0A9N9RHF2_9NEOP</name>
<dbReference type="Pfam" id="PF01395">
    <property type="entry name" value="PBP_GOBP"/>
    <property type="match status" value="1"/>
</dbReference>
<protein>
    <submittedName>
        <fullName evidence="6">Uncharacterized protein</fullName>
    </submittedName>
</protein>
<dbReference type="GO" id="GO:0005549">
    <property type="term" value="F:odorant binding"/>
    <property type="evidence" value="ECO:0007669"/>
    <property type="project" value="InterPro"/>
</dbReference>
<evidence type="ECO:0000256" key="1">
    <source>
        <dbReference type="ARBA" id="ARBA00004613"/>
    </source>
</evidence>